<keyword evidence="3 6" id="KW-0964">Secreted</keyword>
<feature type="signal peptide" evidence="7">
    <location>
        <begin position="1"/>
        <end position="20"/>
    </location>
</feature>
<dbReference type="Pfam" id="PF00964">
    <property type="entry name" value="Elicitin"/>
    <property type="match status" value="1"/>
</dbReference>
<dbReference type="EMBL" id="JASMQC010000014">
    <property type="protein sequence ID" value="KAK1940631.1"/>
    <property type="molecule type" value="Genomic_DNA"/>
</dbReference>
<feature type="chain" id="PRO_5042019626" description="Elicitin" evidence="7">
    <location>
        <begin position="21"/>
        <end position="153"/>
    </location>
</feature>
<comment type="similarity">
    <text evidence="2 6">Belongs to the elicitin family.</text>
</comment>
<evidence type="ECO:0000256" key="1">
    <source>
        <dbReference type="ARBA" id="ARBA00004613"/>
    </source>
</evidence>
<comment type="subcellular location">
    <subcellularLocation>
        <location evidence="1 6">Secreted</location>
    </subcellularLocation>
</comment>
<reference evidence="8" key="1">
    <citation type="submission" date="2023-08" db="EMBL/GenBank/DDBJ databases">
        <title>Reference Genome Resource for the Citrus Pathogen Phytophthora citrophthora.</title>
        <authorList>
            <person name="Moller H."/>
            <person name="Coetzee B."/>
            <person name="Rose L.J."/>
            <person name="Van Niekerk J.M."/>
        </authorList>
    </citation>
    <scope>NUCLEOTIDE SEQUENCE</scope>
    <source>
        <strain evidence="8">STE-U-9442</strain>
    </source>
</reference>
<evidence type="ECO:0000313" key="9">
    <source>
        <dbReference type="Proteomes" id="UP001259832"/>
    </source>
</evidence>
<evidence type="ECO:0000256" key="2">
    <source>
        <dbReference type="ARBA" id="ARBA00009544"/>
    </source>
</evidence>
<dbReference type="InterPro" id="IPR002200">
    <property type="entry name" value="Elicitin"/>
</dbReference>
<protein>
    <recommendedName>
        <fullName evidence="6">Elicitin</fullName>
    </recommendedName>
</protein>
<evidence type="ECO:0000256" key="3">
    <source>
        <dbReference type="ARBA" id="ARBA00022525"/>
    </source>
</evidence>
<evidence type="ECO:0000256" key="5">
    <source>
        <dbReference type="ARBA" id="ARBA00023157"/>
    </source>
</evidence>
<organism evidence="8 9">
    <name type="scientific">Phytophthora citrophthora</name>
    <dbReference type="NCBI Taxonomy" id="4793"/>
    <lineage>
        <taxon>Eukaryota</taxon>
        <taxon>Sar</taxon>
        <taxon>Stramenopiles</taxon>
        <taxon>Oomycota</taxon>
        <taxon>Peronosporomycetes</taxon>
        <taxon>Peronosporales</taxon>
        <taxon>Peronosporaceae</taxon>
        <taxon>Phytophthora</taxon>
    </lineage>
</organism>
<evidence type="ECO:0000256" key="6">
    <source>
        <dbReference type="RuleBase" id="RU368111"/>
    </source>
</evidence>
<accession>A0AAD9GLI5</accession>
<dbReference type="Proteomes" id="UP001259832">
    <property type="component" value="Unassembled WGS sequence"/>
</dbReference>
<keyword evidence="9" id="KW-1185">Reference proteome</keyword>
<sequence>MTSFSSFLFLVLTAISTITAEQCSTTELLTIAGSTHLDGCTSDVGFSGFSSISALSDKQIKAVCDNSDCLKLMDDMRAMALGDCVIPGTNISLESDILDPFKYACSSSGSVDLSSSSVGDGSVGSDASGSSSAICTSVLATGLFSFAVLALAF</sequence>
<dbReference type="GO" id="GO:0052040">
    <property type="term" value="P:symbiont-mediated perturbation of host programmed cell death"/>
    <property type="evidence" value="ECO:0007669"/>
    <property type="project" value="UniProtKB-UniRule"/>
</dbReference>
<dbReference type="SMART" id="SM01187">
    <property type="entry name" value="Elicitin"/>
    <property type="match status" value="1"/>
</dbReference>
<comment type="function">
    <text evidence="6">Induces local and distal defense responses (incompatible hypersensitive reaction) in plants from the solanaceae and cruciferae families. Elicits leaf necrosis and causes the accumulation of pathogenesis-related proteins. Might interact with the lipidic molecules of the plasma membrane.</text>
</comment>
<proteinExistence type="inferred from homology"/>
<dbReference type="SUPFAM" id="SSF48647">
    <property type="entry name" value="Fungal elicitin"/>
    <property type="match status" value="1"/>
</dbReference>
<dbReference type="GO" id="GO:0005576">
    <property type="term" value="C:extracellular region"/>
    <property type="evidence" value="ECO:0007669"/>
    <property type="project" value="UniProtKB-SubCell"/>
</dbReference>
<name>A0AAD9GLI5_9STRA</name>
<keyword evidence="5 6" id="KW-1015">Disulfide bond</keyword>
<keyword evidence="4 6" id="KW-0928">Hypersensitive response elicitation</keyword>
<gene>
    <name evidence="8" type="ORF">P3T76_008082</name>
</gene>
<dbReference type="InterPro" id="IPR036470">
    <property type="entry name" value="Elicitin_sf"/>
</dbReference>
<dbReference type="Gene3D" id="1.10.239.10">
    <property type="entry name" value="Elicitin domain"/>
    <property type="match status" value="1"/>
</dbReference>
<evidence type="ECO:0000256" key="4">
    <source>
        <dbReference type="ARBA" id="ARBA00022978"/>
    </source>
</evidence>
<keyword evidence="7" id="KW-0732">Signal</keyword>
<comment type="caution">
    <text evidence="8">The sequence shown here is derived from an EMBL/GenBank/DDBJ whole genome shotgun (WGS) entry which is preliminary data.</text>
</comment>
<evidence type="ECO:0000313" key="8">
    <source>
        <dbReference type="EMBL" id="KAK1940631.1"/>
    </source>
</evidence>
<dbReference type="AlphaFoldDB" id="A0AAD9GLI5"/>
<evidence type="ECO:0000256" key="7">
    <source>
        <dbReference type="SAM" id="SignalP"/>
    </source>
</evidence>